<gene>
    <name evidence="1" type="ORF">RhiirC2_753912</name>
</gene>
<accession>A0A2N1MWY8</accession>
<organism evidence="1 2">
    <name type="scientific">Rhizophagus irregularis</name>
    <dbReference type="NCBI Taxonomy" id="588596"/>
    <lineage>
        <taxon>Eukaryota</taxon>
        <taxon>Fungi</taxon>
        <taxon>Fungi incertae sedis</taxon>
        <taxon>Mucoromycota</taxon>
        <taxon>Glomeromycotina</taxon>
        <taxon>Glomeromycetes</taxon>
        <taxon>Glomerales</taxon>
        <taxon>Glomeraceae</taxon>
        <taxon>Rhizophagus</taxon>
    </lineage>
</organism>
<evidence type="ECO:0000313" key="1">
    <source>
        <dbReference type="EMBL" id="PKK66182.1"/>
    </source>
</evidence>
<reference evidence="1 2" key="2">
    <citation type="submission" date="2017-10" db="EMBL/GenBank/DDBJ databases">
        <title>Extensive intraspecific genome diversity in a model arbuscular mycorrhizal fungus.</title>
        <authorList>
            <person name="Chen E.C.H."/>
            <person name="Morin E."/>
            <person name="Baudet D."/>
            <person name="Noel J."/>
            <person name="Ndikumana S."/>
            <person name="Charron P."/>
            <person name="St-Onge C."/>
            <person name="Giorgi J."/>
            <person name="Grigoriev I.V."/>
            <person name="Roux C."/>
            <person name="Martin F.M."/>
            <person name="Corradi N."/>
        </authorList>
    </citation>
    <scope>NUCLEOTIDE SEQUENCE [LARGE SCALE GENOMIC DNA]</scope>
    <source>
        <strain evidence="1 2">C2</strain>
    </source>
</reference>
<protein>
    <submittedName>
        <fullName evidence="1">Uncharacterized protein</fullName>
    </submittedName>
</protein>
<dbReference type="AlphaFoldDB" id="A0A2N1MWY8"/>
<evidence type="ECO:0000313" key="2">
    <source>
        <dbReference type="Proteomes" id="UP000233469"/>
    </source>
</evidence>
<dbReference type="EMBL" id="LLXL01001132">
    <property type="protein sequence ID" value="PKK66182.1"/>
    <property type="molecule type" value="Genomic_DNA"/>
</dbReference>
<dbReference type="Proteomes" id="UP000233469">
    <property type="component" value="Unassembled WGS sequence"/>
</dbReference>
<name>A0A2N1MWY8_9GLOM</name>
<reference evidence="1 2" key="1">
    <citation type="submission" date="2016-04" db="EMBL/GenBank/DDBJ databases">
        <title>Genome analyses suggest a sexual origin of heterokaryosis in a supposedly ancient asexual fungus.</title>
        <authorList>
            <person name="Ropars J."/>
            <person name="Sedzielewska K."/>
            <person name="Noel J."/>
            <person name="Charron P."/>
            <person name="Farinelli L."/>
            <person name="Marton T."/>
            <person name="Kruger M."/>
            <person name="Pelin A."/>
            <person name="Brachmann A."/>
            <person name="Corradi N."/>
        </authorList>
    </citation>
    <scope>NUCLEOTIDE SEQUENCE [LARGE SCALE GENOMIC DNA]</scope>
    <source>
        <strain evidence="1 2">C2</strain>
    </source>
</reference>
<comment type="caution">
    <text evidence="1">The sequence shown here is derived from an EMBL/GenBank/DDBJ whole genome shotgun (WGS) entry which is preliminary data.</text>
</comment>
<proteinExistence type="predicted"/>
<sequence>MTLNVFNACTAKKLAINLQYELLTSYIILGYPFLCPIFSENHRNIPSNIKIY</sequence>